<protein>
    <submittedName>
        <fullName evidence="1">Uncharacterized protein</fullName>
    </submittedName>
</protein>
<dbReference type="GeneID" id="93806938"/>
<evidence type="ECO:0000313" key="2">
    <source>
        <dbReference type="Proteomes" id="UP001589587"/>
    </source>
</evidence>
<sequence length="58" mass="6642">MDVIVWAESEERERWWRQVMGLALAIERFEAEEPIARGLSATSRMRVSVRSIHGVTAA</sequence>
<dbReference type="Proteomes" id="UP001589587">
    <property type="component" value="Unassembled WGS sequence"/>
</dbReference>
<organism evidence="1 2">
    <name type="scientific">Rhodococcus baikonurensis</name>
    <dbReference type="NCBI Taxonomy" id="172041"/>
    <lineage>
        <taxon>Bacteria</taxon>
        <taxon>Bacillati</taxon>
        <taxon>Actinomycetota</taxon>
        <taxon>Actinomycetes</taxon>
        <taxon>Mycobacteriales</taxon>
        <taxon>Nocardiaceae</taxon>
        <taxon>Rhodococcus</taxon>
        <taxon>Rhodococcus erythropolis group</taxon>
    </lineage>
</organism>
<accession>A0ABV5XFZ8</accession>
<dbReference type="EMBL" id="JBHMAS010000033">
    <property type="protein sequence ID" value="MFB9780931.1"/>
    <property type="molecule type" value="Genomic_DNA"/>
</dbReference>
<dbReference type="RefSeq" id="WP_003943357.1">
    <property type="nucleotide sequence ID" value="NZ_JBEUOO010000079.1"/>
</dbReference>
<name>A0ABV5XFZ8_9NOCA</name>
<evidence type="ECO:0000313" key="1">
    <source>
        <dbReference type="EMBL" id="MFB9780931.1"/>
    </source>
</evidence>
<comment type="caution">
    <text evidence="1">The sequence shown here is derived from an EMBL/GenBank/DDBJ whole genome shotgun (WGS) entry which is preliminary data.</text>
</comment>
<gene>
    <name evidence="1" type="ORF">ACFFQ6_14640</name>
</gene>
<proteinExistence type="predicted"/>
<reference evidence="1 2" key="1">
    <citation type="submission" date="2024-09" db="EMBL/GenBank/DDBJ databases">
        <authorList>
            <person name="Sun Q."/>
            <person name="Mori K."/>
        </authorList>
    </citation>
    <scope>NUCLEOTIDE SEQUENCE [LARGE SCALE GENOMIC DNA]</scope>
    <source>
        <strain evidence="1 2">JCM 11411</strain>
    </source>
</reference>
<keyword evidence="2" id="KW-1185">Reference proteome</keyword>